<evidence type="ECO:0000313" key="4">
    <source>
        <dbReference type="Proteomes" id="UP000284375"/>
    </source>
</evidence>
<protein>
    <submittedName>
        <fullName evidence="3">Uncharacterized protein</fullName>
    </submittedName>
</protein>
<dbReference type="AlphaFoldDB" id="A0A423VNK7"/>
<evidence type="ECO:0000313" key="3">
    <source>
        <dbReference type="EMBL" id="ROV92504.1"/>
    </source>
</evidence>
<sequence length="442" mass="48197">MEVKREETVVYTPYPTGGLAPPAKTAGSDTTTTTSSPEESNTASTERSKTSSSAPSSTSSATDFNFIELHDGIHVFPLREEHFLAAEFESICPSQNCQKDCLNLTRVFTANEDDLQDSSDGNSVDIPVTLFGICSNLANATSSASLSGDSRVQSFFPSTLAKMNTDIELITSNLTTCLSTTCEMTREPSECVDHLTAAIASFFMKPGEIDPLNGYALLAVALMGCIAPIFTLLLLHSHGVRSWFGTGLCSLSWLLNTIIFYMLVRNLTGSLENTTAAGKVLRGLFETEFCGGSSAMVLCQEWTGSNPLGYLSGFYNQQLFPNIHSIPVIWAYTTLVLLVLLIFQVLHKDAARGRASVRVSHPWPKTSFLRRLGSGLQSLESQFIMLSLAVILFSLTLAYQYRMVSTYEEMGVVDKGSWAFGQVVAVLFWAPALLEAVKSYFD</sequence>
<proteinExistence type="predicted"/>
<feature type="region of interest" description="Disordered" evidence="1">
    <location>
        <begin position="1"/>
        <end position="61"/>
    </location>
</feature>
<feature type="transmembrane region" description="Helical" evidence="2">
    <location>
        <begin position="329"/>
        <end position="346"/>
    </location>
</feature>
<organism evidence="3 4">
    <name type="scientific">Cytospora chrysosperma</name>
    <name type="common">Cytospora canker fungus</name>
    <name type="synonym">Sphaeria chrysosperma</name>
    <dbReference type="NCBI Taxonomy" id="252740"/>
    <lineage>
        <taxon>Eukaryota</taxon>
        <taxon>Fungi</taxon>
        <taxon>Dikarya</taxon>
        <taxon>Ascomycota</taxon>
        <taxon>Pezizomycotina</taxon>
        <taxon>Sordariomycetes</taxon>
        <taxon>Sordariomycetidae</taxon>
        <taxon>Diaporthales</taxon>
        <taxon>Cytosporaceae</taxon>
        <taxon>Cytospora</taxon>
    </lineage>
</organism>
<dbReference type="Proteomes" id="UP000284375">
    <property type="component" value="Unassembled WGS sequence"/>
</dbReference>
<dbReference type="OrthoDB" id="4582561at2759"/>
<comment type="caution">
    <text evidence="3">The sequence shown here is derived from an EMBL/GenBank/DDBJ whole genome shotgun (WGS) entry which is preliminary data.</text>
</comment>
<keyword evidence="2" id="KW-1133">Transmembrane helix</keyword>
<evidence type="ECO:0000256" key="2">
    <source>
        <dbReference type="SAM" id="Phobius"/>
    </source>
</evidence>
<dbReference type="EMBL" id="LJZO01000037">
    <property type="protein sequence ID" value="ROV92504.1"/>
    <property type="molecule type" value="Genomic_DNA"/>
</dbReference>
<keyword evidence="2" id="KW-0472">Membrane</keyword>
<dbReference type="STRING" id="252740.A0A423VNK7"/>
<feature type="transmembrane region" description="Helical" evidence="2">
    <location>
        <begin position="214"/>
        <end position="235"/>
    </location>
</feature>
<reference evidence="3 4" key="1">
    <citation type="submission" date="2015-09" db="EMBL/GenBank/DDBJ databases">
        <title>Host preference determinants of Valsa canker pathogens revealed by comparative genomics.</title>
        <authorList>
            <person name="Yin Z."/>
            <person name="Huang L."/>
        </authorList>
    </citation>
    <scope>NUCLEOTIDE SEQUENCE [LARGE SCALE GENOMIC DNA]</scope>
    <source>
        <strain evidence="3 4">YSFL</strain>
    </source>
</reference>
<keyword evidence="2" id="KW-0812">Transmembrane</keyword>
<gene>
    <name evidence="3" type="ORF">VSDG_06680</name>
</gene>
<keyword evidence="4" id="KW-1185">Reference proteome</keyword>
<feature type="compositionally biased region" description="Low complexity" evidence="1">
    <location>
        <begin position="23"/>
        <end position="61"/>
    </location>
</feature>
<feature type="transmembrane region" description="Helical" evidence="2">
    <location>
        <begin position="242"/>
        <end position="264"/>
    </location>
</feature>
<accession>A0A423VNK7</accession>
<feature type="transmembrane region" description="Helical" evidence="2">
    <location>
        <begin position="419"/>
        <end position="437"/>
    </location>
</feature>
<evidence type="ECO:0000256" key="1">
    <source>
        <dbReference type="SAM" id="MobiDB-lite"/>
    </source>
</evidence>
<name>A0A423VNK7_CYTCH</name>
<feature type="transmembrane region" description="Helical" evidence="2">
    <location>
        <begin position="379"/>
        <end position="399"/>
    </location>
</feature>